<keyword evidence="3 5" id="KW-1133">Transmembrane helix</keyword>
<comment type="caution">
    <text evidence="7">The sequence shown here is derived from an EMBL/GenBank/DDBJ whole genome shotgun (WGS) entry which is preliminary data.</text>
</comment>
<dbReference type="PANTHER" id="PTHR22550">
    <property type="entry name" value="SPORE GERMINATION PROTEIN"/>
    <property type="match status" value="1"/>
</dbReference>
<dbReference type="Gene3D" id="3.40.50.410">
    <property type="entry name" value="von Willebrand factor, type A domain"/>
    <property type="match status" value="1"/>
</dbReference>
<dbReference type="Pfam" id="PF07584">
    <property type="entry name" value="BatA"/>
    <property type="match status" value="1"/>
</dbReference>
<evidence type="ECO:0000256" key="5">
    <source>
        <dbReference type="SAM" id="Phobius"/>
    </source>
</evidence>
<dbReference type="EMBL" id="QXDL01000013">
    <property type="protein sequence ID" value="RIH90282.1"/>
    <property type="molecule type" value="Genomic_DNA"/>
</dbReference>
<keyword evidence="2 5" id="KW-0812">Transmembrane</keyword>
<keyword evidence="8" id="KW-1185">Reference proteome</keyword>
<evidence type="ECO:0000256" key="4">
    <source>
        <dbReference type="ARBA" id="ARBA00023136"/>
    </source>
</evidence>
<accession>A0A399F5X6</accession>
<evidence type="ECO:0000259" key="6">
    <source>
        <dbReference type="PROSITE" id="PS50234"/>
    </source>
</evidence>
<proteinExistence type="predicted"/>
<sequence length="310" mass="33448">MSFQAPHLLLALLLLPLLAWVYWRTVRREAREGYGLLPGLEPWRRAAAHRRSPKRYLPLGLYGLALLLGLLALARPQAVIPVPDEGAGIVLALDVSGSMRAQDIAPTRMEAAKAAAKDFVERLPEGIKVGLVSFAGYAVLNAPLTRNHAEVLEQIGYLERRPNTAIGEGLMESVRAFPLGEDGKALGPATVILLSDGQNRTGIEPEEAAREAAKLGVVVHTIGVGSVNGSDPNAPFAGFDEAELRGIADVTGGRYFAVGSAERLLEVYRELQRQTVWKPQRSEVTALFSLLAGALLASSLLLANWNRRVV</sequence>
<organism evidence="7 8">
    <name type="scientific">Calidithermus terrae</name>
    <dbReference type="NCBI Taxonomy" id="1408545"/>
    <lineage>
        <taxon>Bacteria</taxon>
        <taxon>Thermotogati</taxon>
        <taxon>Deinococcota</taxon>
        <taxon>Deinococci</taxon>
        <taxon>Thermales</taxon>
        <taxon>Thermaceae</taxon>
        <taxon>Calidithermus</taxon>
    </lineage>
</organism>
<dbReference type="RefSeq" id="WP_119313813.1">
    <property type="nucleotide sequence ID" value="NZ_QXDL01000013.1"/>
</dbReference>
<keyword evidence="1" id="KW-1003">Cell membrane</keyword>
<evidence type="ECO:0000313" key="8">
    <source>
        <dbReference type="Proteomes" id="UP000265715"/>
    </source>
</evidence>
<name>A0A399F5X6_9DEIN</name>
<dbReference type="InterPro" id="IPR050768">
    <property type="entry name" value="UPF0353/GerABKA_families"/>
</dbReference>
<feature type="transmembrane region" description="Helical" evidence="5">
    <location>
        <begin position="56"/>
        <end position="74"/>
    </location>
</feature>
<reference evidence="7 8" key="1">
    <citation type="submission" date="2018-08" db="EMBL/GenBank/DDBJ databases">
        <title>Meiothermus terrae DSM 26712 genome sequencing project.</title>
        <authorList>
            <person name="Da Costa M.S."/>
            <person name="Albuquerque L."/>
            <person name="Raposo P."/>
            <person name="Froufe H.J.C."/>
            <person name="Barroso C.S."/>
            <person name="Egas C."/>
        </authorList>
    </citation>
    <scope>NUCLEOTIDE SEQUENCE [LARGE SCALE GENOMIC DNA]</scope>
    <source>
        <strain evidence="7 8">DSM 26712</strain>
    </source>
</reference>
<evidence type="ECO:0000313" key="7">
    <source>
        <dbReference type="EMBL" id="RIH90282.1"/>
    </source>
</evidence>
<evidence type="ECO:0000256" key="1">
    <source>
        <dbReference type="ARBA" id="ARBA00022475"/>
    </source>
</evidence>
<dbReference type="PROSITE" id="PS50234">
    <property type="entry name" value="VWFA"/>
    <property type="match status" value="1"/>
</dbReference>
<feature type="domain" description="VWFA" evidence="6">
    <location>
        <begin position="88"/>
        <end position="271"/>
    </location>
</feature>
<dbReference type="PANTHER" id="PTHR22550:SF5">
    <property type="entry name" value="LEUCINE ZIPPER PROTEIN 4"/>
    <property type="match status" value="1"/>
</dbReference>
<dbReference type="Pfam" id="PF13519">
    <property type="entry name" value="VWA_2"/>
    <property type="match status" value="1"/>
</dbReference>
<dbReference type="AlphaFoldDB" id="A0A399F5X6"/>
<dbReference type="InterPro" id="IPR036465">
    <property type="entry name" value="vWFA_dom_sf"/>
</dbReference>
<evidence type="ECO:0000256" key="3">
    <source>
        <dbReference type="ARBA" id="ARBA00022989"/>
    </source>
</evidence>
<feature type="transmembrane region" description="Helical" evidence="5">
    <location>
        <begin position="284"/>
        <end position="305"/>
    </location>
</feature>
<evidence type="ECO:0000256" key="2">
    <source>
        <dbReference type="ARBA" id="ARBA00022692"/>
    </source>
</evidence>
<dbReference type="SMART" id="SM00327">
    <property type="entry name" value="VWA"/>
    <property type="match status" value="1"/>
</dbReference>
<dbReference type="SUPFAM" id="SSF53300">
    <property type="entry name" value="vWA-like"/>
    <property type="match status" value="1"/>
</dbReference>
<dbReference type="Proteomes" id="UP000265715">
    <property type="component" value="Unassembled WGS sequence"/>
</dbReference>
<protein>
    <submittedName>
        <fullName evidence="7">Cobaltochelatase subunit</fullName>
    </submittedName>
</protein>
<dbReference type="OrthoDB" id="8882959at2"/>
<gene>
    <name evidence="7" type="ORF">Mterra_00591</name>
</gene>
<feature type="transmembrane region" description="Helical" evidence="5">
    <location>
        <begin position="6"/>
        <end position="23"/>
    </location>
</feature>
<dbReference type="InterPro" id="IPR002035">
    <property type="entry name" value="VWF_A"/>
</dbReference>
<dbReference type="InterPro" id="IPR024163">
    <property type="entry name" value="Aerotolerance_reg_N"/>
</dbReference>
<keyword evidence="4 5" id="KW-0472">Membrane</keyword>